<accession>X1BP43</accession>
<dbReference type="AlphaFoldDB" id="X1BP43"/>
<keyword evidence="1" id="KW-1133">Transmembrane helix</keyword>
<dbReference type="Pfam" id="PF18915">
    <property type="entry name" value="DUF5667"/>
    <property type="match status" value="1"/>
</dbReference>
<evidence type="ECO:0000259" key="2">
    <source>
        <dbReference type="Pfam" id="PF18915"/>
    </source>
</evidence>
<keyword evidence="1" id="KW-0812">Transmembrane</keyword>
<name>X1BP43_9ZZZZ</name>
<proteinExistence type="predicted"/>
<dbReference type="InterPro" id="IPR043725">
    <property type="entry name" value="DUF5667"/>
</dbReference>
<evidence type="ECO:0000313" key="3">
    <source>
        <dbReference type="EMBL" id="GAG96770.1"/>
    </source>
</evidence>
<keyword evidence="1" id="KW-0472">Membrane</keyword>
<comment type="caution">
    <text evidence="3">The sequence shown here is derived from an EMBL/GenBank/DDBJ whole genome shotgun (WGS) entry which is preliminary data.</text>
</comment>
<protein>
    <recommendedName>
        <fullName evidence="2">DUF5667 domain-containing protein</fullName>
    </recommendedName>
</protein>
<gene>
    <name evidence="3" type="ORF">S01H4_47145</name>
</gene>
<feature type="transmembrane region" description="Helical" evidence="1">
    <location>
        <begin position="91"/>
        <end position="112"/>
    </location>
</feature>
<reference evidence="3" key="1">
    <citation type="journal article" date="2014" name="Front. Microbiol.">
        <title>High frequency of phylogenetically diverse reductive dehalogenase-homologous genes in deep subseafloor sedimentary metagenomes.</title>
        <authorList>
            <person name="Kawai M."/>
            <person name="Futagami T."/>
            <person name="Toyoda A."/>
            <person name="Takaki Y."/>
            <person name="Nishi S."/>
            <person name="Hori S."/>
            <person name="Arai W."/>
            <person name="Tsubouchi T."/>
            <person name="Morono Y."/>
            <person name="Uchiyama I."/>
            <person name="Ito T."/>
            <person name="Fujiyama A."/>
            <person name="Inagaki F."/>
            <person name="Takami H."/>
        </authorList>
    </citation>
    <scope>NUCLEOTIDE SEQUENCE</scope>
    <source>
        <strain evidence="3">Expedition CK06-06</strain>
    </source>
</reference>
<sequence length="212" mass="23330">MKRNKEFSDILDECLERLLVKGETLEQCLANHPEQGVELRPLLETALAAKQASAIEPGPEFKARARYQFHSALQEMGPKKRLSFFGWLPRWATVVAIVLVLLLAGGGTVAAASNSMPDEPLYPIKIASEQTRLMLTFSALGKAELYANLADKRIDEIVYVANKGDTKQVELTTQRLNYALIRISTLVSVQSGGSEIMKAPPPTPAFAPDESY</sequence>
<organism evidence="3">
    <name type="scientific">marine sediment metagenome</name>
    <dbReference type="NCBI Taxonomy" id="412755"/>
    <lineage>
        <taxon>unclassified sequences</taxon>
        <taxon>metagenomes</taxon>
        <taxon>ecological metagenomes</taxon>
    </lineage>
</organism>
<feature type="domain" description="DUF5667" evidence="2">
    <location>
        <begin position="115"/>
        <end position="181"/>
    </location>
</feature>
<evidence type="ECO:0000256" key="1">
    <source>
        <dbReference type="SAM" id="Phobius"/>
    </source>
</evidence>
<dbReference type="EMBL" id="BART01026426">
    <property type="protein sequence ID" value="GAG96770.1"/>
    <property type="molecule type" value="Genomic_DNA"/>
</dbReference>